<dbReference type="STRING" id="52442.SAMN05421880_10583"/>
<evidence type="ECO:0000313" key="1">
    <source>
        <dbReference type="EMBL" id="SFM06416.1"/>
    </source>
</evidence>
<organism evidence="1 2">
    <name type="scientific">Nitrosomonas nitrosa</name>
    <dbReference type="NCBI Taxonomy" id="52442"/>
    <lineage>
        <taxon>Bacteria</taxon>
        <taxon>Pseudomonadati</taxon>
        <taxon>Pseudomonadota</taxon>
        <taxon>Betaproteobacteria</taxon>
        <taxon>Nitrosomonadales</taxon>
        <taxon>Nitrosomonadaceae</taxon>
        <taxon>Nitrosomonas</taxon>
    </lineage>
</organism>
<keyword evidence="2" id="KW-1185">Reference proteome</keyword>
<sequence>MKASHLVLLVEEPSMEAFLRCLLPRLLPADCAFEVHPFQGKADLLGKLQSRLRGYALWLPDDWRIIVVIDRDDDDCEKLKQRLEIMANAAGLRTRSAVSNTQWQVVNRIAIEELEAWYFGDWQAVCSAFPKVSPTVPNKASYRDPDAIPGGTWEAFERILRQHGYFRTGLRKIEVAQVIGSCLDPQNSRSRSFLRFYEAILESIA</sequence>
<gene>
    <name evidence="1" type="ORF">SAMN05421880_10583</name>
</gene>
<dbReference type="Proteomes" id="UP000199561">
    <property type="component" value="Unassembled WGS sequence"/>
</dbReference>
<protein>
    <recommendedName>
        <fullName evidence="3">DUF4276 family protein</fullName>
    </recommendedName>
</protein>
<proteinExistence type="predicted"/>
<accession>A0A1I4MTM6</accession>
<dbReference type="Pfam" id="PF14103">
    <property type="entry name" value="DUF4276"/>
    <property type="match status" value="1"/>
</dbReference>
<dbReference type="InterPro" id="IPR025455">
    <property type="entry name" value="DUF4276"/>
</dbReference>
<evidence type="ECO:0008006" key="3">
    <source>
        <dbReference type="Google" id="ProtNLM"/>
    </source>
</evidence>
<dbReference type="OrthoDB" id="283783at2"/>
<dbReference type="AlphaFoldDB" id="A0A1I4MTM6"/>
<dbReference type="RefSeq" id="WP_090666733.1">
    <property type="nucleotide sequence ID" value="NZ_FOUF01000005.1"/>
</dbReference>
<reference evidence="1 2" key="1">
    <citation type="submission" date="2016-10" db="EMBL/GenBank/DDBJ databases">
        <authorList>
            <person name="de Groot N.N."/>
        </authorList>
    </citation>
    <scope>NUCLEOTIDE SEQUENCE [LARGE SCALE GENOMIC DNA]</scope>
    <source>
        <strain evidence="1 2">Nm146</strain>
    </source>
</reference>
<evidence type="ECO:0000313" key="2">
    <source>
        <dbReference type="Proteomes" id="UP000199561"/>
    </source>
</evidence>
<name>A0A1I4MTM6_9PROT</name>
<dbReference type="EMBL" id="FOUF01000005">
    <property type="protein sequence ID" value="SFM06416.1"/>
    <property type="molecule type" value="Genomic_DNA"/>
</dbReference>